<accession>A0ABV0JDF4</accession>
<gene>
    <name evidence="2" type="ORF">NC998_18510</name>
</gene>
<feature type="domain" description="SGNH hydrolase-type esterase" evidence="1">
    <location>
        <begin position="221"/>
        <end position="356"/>
    </location>
</feature>
<keyword evidence="3" id="KW-1185">Reference proteome</keyword>
<dbReference type="SUPFAM" id="SSF52266">
    <property type="entry name" value="SGNH hydrolase"/>
    <property type="match status" value="1"/>
</dbReference>
<dbReference type="Proteomes" id="UP001464891">
    <property type="component" value="Unassembled WGS sequence"/>
</dbReference>
<protein>
    <submittedName>
        <fullName evidence="2">SGNH/GDSL hydrolase family protein</fullName>
    </submittedName>
</protein>
<comment type="caution">
    <text evidence="2">The sequence shown here is derived from an EMBL/GenBank/DDBJ whole genome shotgun (WGS) entry which is preliminary data.</text>
</comment>
<reference evidence="2 3" key="1">
    <citation type="submission" date="2022-04" db="EMBL/GenBank/DDBJ databases">
        <title>Positive selection, recombination, and allopatry shape intraspecific diversity of widespread and dominant cyanobacteria.</title>
        <authorList>
            <person name="Wei J."/>
            <person name="Shu W."/>
            <person name="Hu C."/>
        </authorList>
    </citation>
    <scope>NUCLEOTIDE SEQUENCE [LARGE SCALE GENOMIC DNA]</scope>
    <source>
        <strain evidence="2 3">GB2-A4</strain>
    </source>
</reference>
<dbReference type="PANTHER" id="PTHR30383">
    <property type="entry name" value="THIOESTERASE 1/PROTEASE 1/LYSOPHOSPHOLIPASE L1"/>
    <property type="match status" value="1"/>
</dbReference>
<name>A0ABV0JDF4_9CYAN</name>
<dbReference type="EMBL" id="JAMPKM010000012">
    <property type="protein sequence ID" value="MEP0819095.1"/>
    <property type="molecule type" value="Genomic_DNA"/>
</dbReference>
<organism evidence="2 3">
    <name type="scientific">Trichocoleus desertorum GB2-A4</name>
    <dbReference type="NCBI Taxonomy" id="2933944"/>
    <lineage>
        <taxon>Bacteria</taxon>
        <taxon>Bacillati</taxon>
        <taxon>Cyanobacteriota</taxon>
        <taxon>Cyanophyceae</taxon>
        <taxon>Leptolyngbyales</taxon>
        <taxon>Trichocoleusaceae</taxon>
        <taxon>Trichocoleus</taxon>
    </lineage>
</organism>
<proteinExistence type="predicted"/>
<keyword evidence="2" id="KW-0378">Hydrolase</keyword>
<evidence type="ECO:0000259" key="1">
    <source>
        <dbReference type="Pfam" id="PF13472"/>
    </source>
</evidence>
<dbReference type="InterPro" id="IPR051532">
    <property type="entry name" value="Ester_Hydrolysis_Enzymes"/>
</dbReference>
<evidence type="ECO:0000313" key="3">
    <source>
        <dbReference type="Proteomes" id="UP001464891"/>
    </source>
</evidence>
<dbReference type="InterPro" id="IPR036514">
    <property type="entry name" value="SGNH_hydro_sf"/>
</dbReference>
<dbReference type="Gene3D" id="3.40.50.1110">
    <property type="entry name" value="SGNH hydrolase"/>
    <property type="match status" value="1"/>
</dbReference>
<sequence>MSDLCLLVADVLVKSQLAKTAAPEIPQISYLFAADNLTKAQTVALASPQVTTGVEFGAPEFSQPGCQPQLTAQIGAAQVEAIAPSPQLATEIHAQEDNLIASILDDQRGSQQVSKVSPALIPNFSDIPQAQALAPRSGNQLYRQRLEALRAGTLYTRIASNSFYSAWSQATTKPSYSQWKQLLELEARAVARGQGDNRLSVVVGDSLSLWFPTQRLPEGQLWLNQGISGDTTSGILQRLSAFTQTRPDTIYVMAGINDLRRGHSDQRILSNLRQIMRQLHQKHPGAEVVVQSILPTRYAAIPSSRIRGLNQRIAAIAQQEKVSFLDLYPYFTDTQDTLNRALTTDGLHLNPRGYQVWQVALQQTESQIKIARYQRLTATAASNSAVR</sequence>
<dbReference type="Pfam" id="PF13472">
    <property type="entry name" value="Lipase_GDSL_2"/>
    <property type="match status" value="1"/>
</dbReference>
<dbReference type="RefSeq" id="WP_190432179.1">
    <property type="nucleotide sequence ID" value="NZ_JAMPKM010000012.1"/>
</dbReference>
<dbReference type="PANTHER" id="PTHR30383:SF5">
    <property type="entry name" value="SGNH HYDROLASE-TYPE ESTERASE DOMAIN-CONTAINING PROTEIN"/>
    <property type="match status" value="1"/>
</dbReference>
<dbReference type="InterPro" id="IPR013830">
    <property type="entry name" value="SGNH_hydro"/>
</dbReference>
<dbReference type="GO" id="GO:0016787">
    <property type="term" value="F:hydrolase activity"/>
    <property type="evidence" value="ECO:0007669"/>
    <property type="project" value="UniProtKB-KW"/>
</dbReference>
<evidence type="ECO:0000313" key="2">
    <source>
        <dbReference type="EMBL" id="MEP0819095.1"/>
    </source>
</evidence>
<dbReference type="CDD" id="cd01828">
    <property type="entry name" value="sialate_O-acetylesterase_like2"/>
    <property type="match status" value="1"/>
</dbReference>